<keyword evidence="2" id="KW-1185">Reference proteome</keyword>
<evidence type="ECO:0000313" key="1">
    <source>
        <dbReference type="EMBL" id="SFL06259.1"/>
    </source>
</evidence>
<reference evidence="2" key="1">
    <citation type="submission" date="2016-10" db="EMBL/GenBank/DDBJ databases">
        <authorList>
            <person name="Varghese N."/>
            <person name="Submissions S."/>
        </authorList>
    </citation>
    <scope>NUCLEOTIDE SEQUENCE [LARGE SCALE GENOMIC DNA]</scope>
    <source>
        <strain evidence="2">DSM 28453</strain>
    </source>
</reference>
<evidence type="ECO:0000313" key="2">
    <source>
        <dbReference type="Proteomes" id="UP000198851"/>
    </source>
</evidence>
<dbReference type="AlphaFoldDB" id="A0A1I4ELT8"/>
<accession>A0A1I4ELT8</accession>
<name>A0A1I4ELT8_9RHOB</name>
<dbReference type="STRING" id="1280847.SAMN04488036_104351"/>
<dbReference type="EMBL" id="FOSZ01000004">
    <property type="protein sequence ID" value="SFL06259.1"/>
    <property type="molecule type" value="Genomic_DNA"/>
</dbReference>
<gene>
    <name evidence="1" type="ORF">SAMN04488036_104351</name>
</gene>
<organism evidence="1 2">
    <name type="scientific">Shimia haliotis</name>
    <dbReference type="NCBI Taxonomy" id="1280847"/>
    <lineage>
        <taxon>Bacteria</taxon>
        <taxon>Pseudomonadati</taxon>
        <taxon>Pseudomonadota</taxon>
        <taxon>Alphaproteobacteria</taxon>
        <taxon>Rhodobacterales</taxon>
        <taxon>Roseobacteraceae</taxon>
    </lineage>
</organism>
<sequence length="49" mass="5557">MVNISENPCEIDVGKTSVLCRYRVGAKRRAPDFPDIETFLREQADVFGL</sequence>
<proteinExistence type="predicted"/>
<dbReference type="Proteomes" id="UP000198851">
    <property type="component" value="Unassembled WGS sequence"/>
</dbReference>
<protein>
    <submittedName>
        <fullName evidence="1">Uncharacterized protein</fullName>
    </submittedName>
</protein>